<dbReference type="RefSeq" id="WP_425308111.1">
    <property type="nucleotide sequence ID" value="NZ_CP154795.1"/>
</dbReference>
<dbReference type="EMBL" id="CP154795">
    <property type="protein sequence ID" value="XAN06681.1"/>
    <property type="molecule type" value="Genomic_DNA"/>
</dbReference>
<dbReference type="Pfam" id="PF02457">
    <property type="entry name" value="DAC"/>
    <property type="match status" value="1"/>
</dbReference>
<dbReference type="InterPro" id="IPR036888">
    <property type="entry name" value="DNA_integrity_DisA_N_sf"/>
</dbReference>
<dbReference type="GO" id="GO:0106408">
    <property type="term" value="F:diadenylate cyclase activity"/>
    <property type="evidence" value="ECO:0007669"/>
    <property type="project" value="UniProtKB-EC"/>
</dbReference>
<dbReference type="Gene3D" id="1.10.150.20">
    <property type="entry name" value="5' to 3' exonuclease, C-terminal subdomain"/>
    <property type="match status" value="1"/>
</dbReference>
<dbReference type="Gene3D" id="1.20.1260.110">
    <property type="entry name" value="DNA integrity scanning linker region"/>
    <property type="match status" value="1"/>
</dbReference>
<gene>
    <name evidence="7" type="primary">disA</name>
    <name evidence="7" type="ORF">AADG42_04950</name>
</gene>
<proteinExistence type="predicted"/>
<dbReference type="NCBIfam" id="NF010009">
    <property type="entry name" value="PRK13482.1"/>
    <property type="match status" value="1"/>
</dbReference>
<dbReference type="InterPro" id="IPR010994">
    <property type="entry name" value="RuvA_2-like"/>
</dbReference>
<keyword evidence="5" id="KW-0067">ATP-binding</keyword>
<evidence type="ECO:0000256" key="3">
    <source>
        <dbReference type="ARBA" id="ARBA00022695"/>
    </source>
</evidence>
<evidence type="ECO:0000256" key="2">
    <source>
        <dbReference type="ARBA" id="ARBA00022679"/>
    </source>
</evidence>
<dbReference type="SUPFAM" id="SSF143597">
    <property type="entry name" value="YojJ-like"/>
    <property type="match status" value="1"/>
</dbReference>
<feature type="domain" description="DAC" evidence="6">
    <location>
        <begin position="5"/>
        <end position="143"/>
    </location>
</feature>
<evidence type="ECO:0000313" key="7">
    <source>
        <dbReference type="EMBL" id="XAN06681.1"/>
    </source>
</evidence>
<keyword evidence="2 7" id="KW-0808">Transferase</keyword>
<keyword evidence="8" id="KW-1185">Reference proteome</keyword>
<dbReference type="PANTHER" id="PTHR34185:SF3">
    <property type="entry name" value="DNA INTEGRITY SCANNING PROTEIN DISA"/>
    <property type="match status" value="1"/>
</dbReference>
<reference evidence="7 8" key="1">
    <citation type="submission" date="2024-04" db="EMBL/GenBank/DDBJ databases">
        <title>Isolation of an actinomycete strain from pig manure.</title>
        <authorList>
            <person name="Gong T."/>
            <person name="Yu Z."/>
            <person name="An M."/>
            <person name="Wei C."/>
            <person name="Yang W."/>
            <person name="Liu L."/>
        </authorList>
    </citation>
    <scope>NUCLEOTIDE SEQUENCE [LARGE SCALE GENOMIC DNA]</scope>
    <source>
        <strain evidence="7 8">ZF39</strain>
    </source>
</reference>
<dbReference type="Gene3D" id="3.40.1700.10">
    <property type="entry name" value="DNA integrity scanning protein, DisA, N-terminal domain"/>
    <property type="match status" value="1"/>
</dbReference>
<evidence type="ECO:0000256" key="4">
    <source>
        <dbReference type="ARBA" id="ARBA00022741"/>
    </source>
</evidence>
<dbReference type="EC" id="2.7.7.85" evidence="7"/>
<organism evidence="7 8">
    <name type="scientific">Ammonicoccus fulvus</name>
    <dbReference type="NCBI Taxonomy" id="3138240"/>
    <lineage>
        <taxon>Bacteria</taxon>
        <taxon>Bacillati</taxon>
        <taxon>Actinomycetota</taxon>
        <taxon>Actinomycetes</taxon>
        <taxon>Propionibacteriales</taxon>
        <taxon>Propionibacteriaceae</taxon>
        <taxon>Ammonicoccus</taxon>
    </lineage>
</organism>
<dbReference type="SUPFAM" id="SSF47781">
    <property type="entry name" value="RuvA domain 2-like"/>
    <property type="match status" value="1"/>
</dbReference>
<accession>A0ABZ3FPX5</accession>
<dbReference type="InterPro" id="IPR038331">
    <property type="entry name" value="DisA_sf"/>
</dbReference>
<dbReference type="InterPro" id="IPR003390">
    <property type="entry name" value="DNA_integrity_scan_DisA_N"/>
</dbReference>
<name>A0ABZ3FPX5_9ACTN</name>
<dbReference type="Proteomes" id="UP001442841">
    <property type="component" value="Chromosome"/>
</dbReference>
<evidence type="ECO:0000256" key="5">
    <source>
        <dbReference type="ARBA" id="ARBA00022840"/>
    </source>
</evidence>
<evidence type="ECO:0000256" key="1">
    <source>
        <dbReference type="ARBA" id="ARBA00000877"/>
    </source>
</evidence>
<comment type="catalytic activity">
    <reaction evidence="1">
        <text>2 ATP = 3',3'-c-di-AMP + 2 diphosphate</text>
        <dbReference type="Rhea" id="RHEA:35655"/>
        <dbReference type="ChEBI" id="CHEBI:30616"/>
        <dbReference type="ChEBI" id="CHEBI:33019"/>
        <dbReference type="ChEBI" id="CHEBI:71500"/>
        <dbReference type="EC" id="2.7.7.85"/>
    </reaction>
</comment>
<dbReference type="PROSITE" id="PS51794">
    <property type="entry name" value="DAC"/>
    <property type="match status" value="1"/>
</dbReference>
<keyword evidence="4" id="KW-0547">Nucleotide-binding</keyword>
<dbReference type="InterPro" id="IPR018906">
    <property type="entry name" value="DNA_integrity_scan_DisA_link"/>
</dbReference>
<evidence type="ECO:0000259" key="6">
    <source>
        <dbReference type="PROSITE" id="PS51794"/>
    </source>
</evidence>
<keyword evidence="3 7" id="KW-0548">Nucleotidyltransferase</keyword>
<dbReference type="PANTHER" id="PTHR34185">
    <property type="entry name" value="DIADENYLATE CYCLASE"/>
    <property type="match status" value="1"/>
</dbReference>
<sequence length="351" mass="38634">MSQTDARARDYRAQLAPGTPLRHGLERILRGRTGALVVIGQTDIIRRISTGGFALDTPFTPTALRELAKMDGAIILSASGDRIVAAGVQLMPDADLDTEETGTRHRTADRVAQQSGCAVITVSASMNTISLFLDDQRYPIEAPGAILSRANLALQTLERYRSRLRGILRRLSVLEVQDQVTVQDLVLLAQRLEMVRRLERETAGYVTELGTDGRLIELQLLEVNARATDLSEALTNDYRPDDTSEFSFDRTIELPDSDLADLALVARTIGFTVPLEAEVSPRGYRQLASVQRLPHTVVQRLIDHFDGLQGILGASITELRQVEGVGGHRARALRDFLTQLTELSYAEPPGE</sequence>
<protein>
    <submittedName>
        <fullName evidence="7">DNA integrity scanning diadenylate cyclase DisA</fullName>
        <ecNumber evidence="7">2.7.7.85</ecNumber>
    </submittedName>
</protein>
<dbReference type="Pfam" id="PF10635">
    <property type="entry name" value="DisA-linker"/>
    <property type="match status" value="1"/>
</dbReference>
<evidence type="ECO:0000313" key="8">
    <source>
        <dbReference type="Proteomes" id="UP001442841"/>
    </source>
</evidence>
<dbReference type="InterPro" id="IPR050338">
    <property type="entry name" value="DisA"/>
</dbReference>